<feature type="region of interest" description="Disordered" evidence="2">
    <location>
        <begin position="62"/>
        <end position="91"/>
    </location>
</feature>
<organism evidence="3 4">
    <name type="scientific">Alternaria alternata</name>
    <name type="common">Alternaria rot fungus</name>
    <name type="synonym">Torula alternata</name>
    <dbReference type="NCBI Taxonomy" id="5599"/>
    <lineage>
        <taxon>Eukaryota</taxon>
        <taxon>Fungi</taxon>
        <taxon>Dikarya</taxon>
        <taxon>Ascomycota</taxon>
        <taxon>Pezizomycotina</taxon>
        <taxon>Dothideomycetes</taxon>
        <taxon>Pleosporomycetidae</taxon>
        <taxon>Pleosporales</taxon>
        <taxon>Pleosporineae</taxon>
        <taxon>Pleosporaceae</taxon>
        <taxon>Alternaria</taxon>
        <taxon>Alternaria sect. Alternaria</taxon>
        <taxon>Alternaria alternata complex</taxon>
    </lineage>
</organism>
<dbReference type="Pfam" id="PF15891">
    <property type="entry name" value="Nuc_deoxyri_tr2"/>
    <property type="match status" value="1"/>
</dbReference>
<dbReference type="AlphaFoldDB" id="A0A4Q4NIP0"/>
<evidence type="ECO:0000256" key="1">
    <source>
        <dbReference type="SAM" id="Coils"/>
    </source>
</evidence>
<dbReference type="InterPro" id="IPR039470">
    <property type="entry name" value="Nuc_deoxyri_tr2"/>
</dbReference>
<evidence type="ECO:0000313" key="4">
    <source>
        <dbReference type="Proteomes" id="UP000291422"/>
    </source>
</evidence>
<proteinExistence type="predicted"/>
<name>A0A4Q4NIP0_ALTAL</name>
<sequence length="331" mass="37133">MSLVNFHSLHQPFSCTTLARAATLPTKSEVSIAKDRLQQLTGHLMRSHTTWSKIVEKFVGKDEKTGSEPTKANMPEEATKEPATDMIKSPGMTSIDKVVEDKKNQLPPWPSPVPTPHKDFVHSNPPEPPKYRKFTVFTAGSIEMGDAVNWQPLMATMLNHLPITVCNPRKGSWDQSIKQQAKDELFKQQVVWELDALEQADVICFFFDTETKSPVSLLELGVWAASDKVVVCCGDAYWKSGNVHLTCERYGVPCVKNFTDLVPLVEEMLKKKAMELDNKGDLIGENLHVPKEKPKKKTQLEAEKTQLEAEKAELQKQVDDLLAKLAAQPKM</sequence>
<evidence type="ECO:0000256" key="2">
    <source>
        <dbReference type="SAM" id="MobiDB-lite"/>
    </source>
</evidence>
<dbReference type="Proteomes" id="UP000291422">
    <property type="component" value="Unassembled WGS sequence"/>
</dbReference>
<feature type="coiled-coil region" evidence="1">
    <location>
        <begin position="295"/>
        <end position="324"/>
    </location>
</feature>
<dbReference type="EMBL" id="PDXD01000013">
    <property type="protein sequence ID" value="RYN76133.1"/>
    <property type="molecule type" value="Genomic_DNA"/>
</dbReference>
<dbReference type="Gene3D" id="3.40.50.450">
    <property type="match status" value="1"/>
</dbReference>
<accession>A0A4Q4NIP0</accession>
<evidence type="ECO:0000313" key="3">
    <source>
        <dbReference type="EMBL" id="RYN76133.1"/>
    </source>
</evidence>
<reference evidence="4" key="1">
    <citation type="journal article" date="2019" name="bioRxiv">
        <title>Genomics, evolutionary history and diagnostics of the Alternaria alternata species group including apple and Asian pear pathotypes.</title>
        <authorList>
            <person name="Armitage A.D."/>
            <person name="Cockerton H.M."/>
            <person name="Sreenivasaprasad S."/>
            <person name="Woodhall J.W."/>
            <person name="Lane C.R."/>
            <person name="Harrison R.J."/>
            <person name="Clarkson J.P."/>
        </authorList>
    </citation>
    <scope>NUCLEOTIDE SEQUENCE [LARGE SCALE GENOMIC DNA]</scope>
    <source>
        <strain evidence="4">FERA 1177</strain>
    </source>
</reference>
<protein>
    <submittedName>
        <fullName evidence="3">Uncharacterized protein</fullName>
    </submittedName>
</protein>
<comment type="caution">
    <text evidence="3">The sequence shown here is derived from an EMBL/GenBank/DDBJ whole genome shotgun (WGS) entry which is preliminary data.</text>
</comment>
<dbReference type="VEuPathDB" id="FungiDB:CC77DRAFT_1020070"/>
<keyword evidence="1" id="KW-0175">Coiled coil</keyword>
<gene>
    <name evidence="3" type="ORF">AA0117_g6031</name>
</gene>